<protein>
    <submittedName>
        <fullName evidence="2">Uncharacterized protein</fullName>
    </submittedName>
</protein>
<sequence>MEKFRVVVKITVKVICFNLLKMEIVSDAAVRFKAPEMRWLLIIAYLLDLNVE</sequence>
<name>A0AA42SFE6_ACIJO</name>
<dbReference type="EMBL" id="JAOECG010000043">
    <property type="protein sequence ID" value="MDG9788665.1"/>
    <property type="molecule type" value="Genomic_DNA"/>
</dbReference>
<evidence type="ECO:0000313" key="2">
    <source>
        <dbReference type="EMBL" id="MDH0827750.1"/>
    </source>
</evidence>
<proteinExistence type="predicted"/>
<comment type="caution">
    <text evidence="2">The sequence shown here is derived from an EMBL/GenBank/DDBJ whole genome shotgun (WGS) entry which is preliminary data.</text>
</comment>
<dbReference type="Proteomes" id="UP001160116">
    <property type="component" value="Unassembled WGS sequence"/>
</dbReference>
<dbReference type="EMBL" id="JAOCCL010000053">
    <property type="protein sequence ID" value="MDH0827750.1"/>
    <property type="molecule type" value="Genomic_DNA"/>
</dbReference>
<organism evidence="2 3">
    <name type="scientific">Acinetobacter johnsonii</name>
    <dbReference type="NCBI Taxonomy" id="40214"/>
    <lineage>
        <taxon>Bacteria</taxon>
        <taxon>Pseudomonadati</taxon>
        <taxon>Pseudomonadota</taxon>
        <taxon>Gammaproteobacteria</taxon>
        <taxon>Moraxellales</taxon>
        <taxon>Moraxellaceae</taxon>
        <taxon>Acinetobacter</taxon>
    </lineage>
</organism>
<dbReference type="Proteomes" id="UP001157887">
    <property type="component" value="Unassembled WGS sequence"/>
</dbReference>
<evidence type="ECO:0000313" key="3">
    <source>
        <dbReference type="Proteomes" id="UP001160116"/>
    </source>
</evidence>
<evidence type="ECO:0000313" key="1">
    <source>
        <dbReference type="EMBL" id="MDG9788665.1"/>
    </source>
</evidence>
<dbReference type="RefSeq" id="WP_155768699.1">
    <property type="nucleotide sequence ID" value="NZ_CANMLB010000037.1"/>
</dbReference>
<gene>
    <name evidence="2" type="ORF">N5C97_14915</name>
    <name evidence="1" type="ORF">N7566_17090</name>
</gene>
<reference evidence="2" key="1">
    <citation type="submission" date="2022-09" db="EMBL/GenBank/DDBJ databases">
        <title>Intensive care unit water sources are persistently colonized with multi-drug resistant bacteria and are the site of extensive horizontal gene transfer of antibiotic resistance genes.</title>
        <authorList>
            <person name="Diorio-Toth L."/>
        </authorList>
    </citation>
    <scope>NUCLEOTIDE SEQUENCE</scope>
    <source>
        <strain evidence="2">GD03885</strain>
        <strain evidence="1">GD04065</strain>
    </source>
</reference>
<accession>A0AA42SFE6</accession>
<dbReference type="AlphaFoldDB" id="A0AA42SFE6"/>